<dbReference type="PANTHER" id="PTHR35218">
    <property type="entry name" value="RNASE H DOMAIN-CONTAINING PROTEIN"/>
    <property type="match status" value="1"/>
</dbReference>
<keyword evidence="3" id="KW-1185">Reference proteome</keyword>
<dbReference type="Proteomes" id="UP000265520">
    <property type="component" value="Unassembled WGS sequence"/>
</dbReference>
<dbReference type="AlphaFoldDB" id="A0A392R4C9"/>
<evidence type="ECO:0000313" key="2">
    <source>
        <dbReference type="EMBL" id="MCI31433.1"/>
    </source>
</evidence>
<dbReference type="GO" id="GO:0004527">
    <property type="term" value="F:exonuclease activity"/>
    <property type="evidence" value="ECO:0007669"/>
    <property type="project" value="UniProtKB-KW"/>
</dbReference>
<dbReference type="InterPro" id="IPR005135">
    <property type="entry name" value="Endo/exonuclease/phosphatase"/>
</dbReference>
<keyword evidence="2" id="KW-0378">Hydrolase</keyword>
<dbReference type="InterPro" id="IPR036691">
    <property type="entry name" value="Endo/exonu/phosph_ase_sf"/>
</dbReference>
<organism evidence="2 3">
    <name type="scientific">Trifolium medium</name>
    <dbReference type="NCBI Taxonomy" id="97028"/>
    <lineage>
        <taxon>Eukaryota</taxon>
        <taxon>Viridiplantae</taxon>
        <taxon>Streptophyta</taxon>
        <taxon>Embryophyta</taxon>
        <taxon>Tracheophyta</taxon>
        <taxon>Spermatophyta</taxon>
        <taxon>Magnoliopsida</taxon>
        <taxon>eudicotyledons</taxon>
        <taxon>Gunneridae</taxon>
        <taxon>Pentapetalae</taxon>
        <taxon>rosids</taxon>
        <taxon>fabids</taxon>
        <taxon>Fabales</taxon>
        <taxon>Fabaceae</taxon>
        <taxon>Papilionoideae</taxon>
        <taxon>50 kb inversion clade</taxon>
        <taxon>NPAAA clade</taxon>
        <taxon>Hologalegina</taxon>
        <taxon>IRL clade</taxon>
        <taxon>Trifolieae</taxon>
        <taxon>Trifolium</taxon>
    </lineage>
</organism>
<dbReference type="SUPFAM" id="SSF56219">
    <property type="entry name" value="DNase I-like"/>
    <property type="match status" value="1"/>
</dbReference>
<dbReference type="EMBL" id="LXQA010187079">
    <property type="protein sequence ID" value="MCI31433.1"/>
    <property type="molecule type" value="Genomic_DNA"/>
</dbReference>
<feature type="domain" description="Endonuclease/exonuclease/phosphatase" evidence="1">
    <location>
        <begin position="4"/>
        <end position="87"/>
    </location>
</feature>
<dbReference type="GO" id="GO:0004519">
    <property type="term" value="F:endonuclease activity"/>
    <property type="evidence" value="ECO:0007669"/>
    <property type="project" value="UniProtKB-KW"/>
</dbReference>
<proteinExistence type="predicted"/>
<comment type="caution">
    <text evidence="2">The sequence shown here is derived from an EMBL/GenBank/DDBJ whole genome shotgun (WGS) entry which is preliminary data.</text>
</comment>
<dbReference type="PANTHER" id="PTHR35218:SF9">
    <property type="entry name" value="ENDONUCLEASE_EXONUCLEASE_PHOSPHATASE DOMAIN-CONTAINING PROTEIN"/>
    <property type="match status" value="1"/>
</dbReference>
<sequence length="94" mass="10795">MKTLSWNCRGLGNPRAVRALSRLVRLENPQVVFLMETRLKVPEIDYLKHKWGFSCGLAVDCRGFGRERSGGLALFWKEHLDITIKSYLWSSRGA</sequence>
<evidence type="ECO:0000259" key="1">
    <source>
        <dbReference type="Pfam" id="PF03372"/>
    </source>
</evidence>
<reference evidence="2 3" key="1">
    <citation type="journal article" date="2018" name="Front. Plant Sci.">
        <title>Red Clover (Trifolium pratense) and Zigzag Clover (T. medium) - A Picture of Genomic Similarities and Differences.</title>
        <authorList>
            <person name="Dluhosova J."/>
            <person name="Istvanek J."/>
            <person name="Nedelnik J."/>
            <person name="Repkova J."/>
        </authorList>
    </citation>
    <scope>NUCLEOTIDE SEQUENCE [LARGE SCALE GENOMIC DNA]</scope>
    <source>
        <strain evidence="3">cv. 10/8</strain>
        <tissue evidence="2">Leaf</tissue>
    </source>
</reference>
<dbReference type="Pfam" id="PF03372">
    <property type="entry name" value="Exo_endo_phos"/>
    <property type="match status" value="1"/>
</dbReference>
<keyword evidence="2" id="KW-0255">Endonuclease</keyword>
<evidence type="ECO:0000313" key="3">
    <source>
        <dbReference type="Proteomes" id="UP000265520"/>
    </source>
</evidence>
<dbReference type="Gene3D" id="3.60.10.10">
    <property type="entry name" value="Endonuclease/exonuclease/phosphatase"/>
    <property type="match status" value="1"/>
</dbReference>
<keyword evidence="2" id="KW-0540">Nuclease</keyword>
<accession>A0A392R4C9</accession>
<keyword evidence="2" id="KW-0269">Exonuclease</keyword>
<protein>
    <submittedName>
        <fullName evidence="2">Endonuclease/exonuclease/phosphatase family protein</fullName>
    </submittedName>
</protein>
<name>A0A392R4C9_9FABA</name>